<accession>A0A9Q3J2I1</accession>
<keyword evidence="3" id="KW-1185">Reference proteome</keyword>
<gene>
    <name evidence="2" type="ORF">O181_094693</name>
</gene>
<protein>
    <submittedName>
        <fullName evidence="2">Uncharacterized protein</fullName>
    </submittedName>
</protein>
<name>A0A9Q3J2I1_9BASI</name>
<dbReference type="Proteomes" id="UP000765509">
    <property type="component" value="Unassembled WGS sequence"/>
</dbReference>
<feature type="region of interest" description="Disordered" evidence="1">
    <location>
        <begin position="24"/>
        <end position="63"/>
    </location>
</feature>
<evidence type="ECO:0000256" key="1">
    <source>
        <dbReference type="SAM" id="MobiDB-lite"/>
    </source>
</evidence>
<sequence>MPFQHLPTTRQTRYQARSQAVLTPKPRVPLDGIPEIPQRGDHLDRGPVMEGESPIRKEGRGPIISRSFSGVAGSFPVFSKTSLRYLGEDDQEEEENYVEEEDYEDTGVFPVAMGAAKGIGGSTPAQSNKTFSHQYEPSLLAIMQHMSQIMANLQPASSSEASRLYI</sequence>
<organism evidence="2 3">
    <name type="scientific">Austropuccinia psidii MF-1</name>
    <dbReference type="NCBI Taxonomy" id="1389203"/>
    <lineage>
        <taxon>Eukaryota</taxon>
        <taxon>Fungi</taxon>
        <taxon>Dikarya</taxon>
        <taxon>Basidiomycota</taxon>
        <taxon>Pucciniomycotina</taxon>
        <taxon>Pucciniomycetes</taxon>
        <taxon>Pucciniales</taxon>
        <taxon>Sphaerophragmiaceae</taxon>
        <taxon>Austropuccinia</taxon>
    </lineage>
</organism>
<dbReference type="AlphaFoldDB" id="A0A9Q3J2I1"/>
<comment type="caution">
    <text evidence="2">The sequence shown here is derived from an EMBL/GenBank/DDBJ whole genome shotgun (WGS) entry which is preliminary data.</text>
</comment>
<proteinExistence type="predicted"/>
<evidence type="ECO:0000313" key="3">
    <source>
        <dbReference type="Proteomes" id="UP000765509"/>
    </source>
</evidence>
<reference evidence="2" key="1">
    <citation type="submission" date="2021-03" db="EMBL/GenBank/DDBJ databases">
        <title>Draft genome sequence of rust myrtle Austropuccinia psidii MF-1, a brazilian biotype.</title>
        <authorList>
            <person name="Quecine M.C."/>
            <person name="Pachon D.M.R."/>
            <person name="Bonatelli M.L."/>
            <person name="Correr F.H."/>
            <person name="Franceschini L.M."/>
            <person name="Leite T.F."/>
            <person name="Margarido G.R.A."/>
            <person name="Almeida C.A."/>
            <person name="Ferrarezi J.A."/>
            <person name="Labate C.A."/>
        </authorList>
    </citation>
    <scope>NUCLEOTIDE SEQUENCE</scope>
    <source>
        <strain evidence="2">MF-1</strain>
    </source>
</reference>
<dbReference type="EMBL" id="AVOT02061829">
    <property type="protein sequence ID" value="MBW0554978.1"/>
    <property type="molecule type" value="Genomic_DNA"/>
</dbReference>
<feature type="compositionally biased region" description="Basic and acidic residues" evidence="1">
    <location>
        <begin position="38"/>
        <end position="60"/>
    </location>
</feature>
<evidence type="ECO:0000313" key="2">
    <source>
        <dbReference type="EMBL" id="MBW0554978.1"/>
    </source>
</evidence>